<evidence type="ECO:0000256" key="2">
    <source>
        <dbReference type="ARBA" id="ARBA00022692"/>
    </source>
</evidence>
<accession>A0A4R2GXB5</accession>
<evidence type="ECO:0000259" key="6">
    <source>
        <dbReference type="Pfam" id="PF06271"/>
    </source>
</evidence>
<evidence type="ECO:0000256" key="3">
    <source>
        <dbReference type="ARBA" id="ARBA00022989"/>
    </source>
</evidence>
<evidence type="ECO:0000313" key="8">
    <source>
        <dbReference type="Proteomes" id="UP000294881"/>
    </source>
</evidence>
<reference evidence="7 8" key="1">
    <citation type="submission" date="2019-03" db="EMBL/GenBank/DDBJ databases">
        <title>Genomic Encyclopedia of Type Strains, Phase IV (KMG-IV): sequencing the most valuable type-strain genomes for metagenomic binning, comparative biology and taxonomic classification.</title>
        <authorList>
            <person name="Goeker M."/>
        </authorList>
    </citation>
    <scope>NUCLEOTIDE SEQUENCE [LARGE SCALE GENOMIC DNA]</scope>
    <source>
        <strain evidence="7 8">DSM 22958</strain>
    </source>
</reference>
<dbReference type="Pfam" id="PF06271">
    <property type="entry name" value="RDD"/>
    <property type="match status" value="1"/>
</dbReference>
<feature type="transmembrane region" description="Helical" evidence="5">
    <location>
        <begin position="29"/>
        <end position="56"/>
    </location>
</feature>
<feature type="transmembrane region" description="Helical" evidence="5">
    <location>
        <begin position="62"/>
        <end position="85"/>
    </location>
</feature>
<sequence length="157" mass="16909">MANTDLTTGRQDNGGGREWRTSGVLTSRLFAWLIDLVIIALWTVMLAIIVGVLGFLTFGLGWFLFALVVPASGIIYSMVTVGGSRQSTIGMRMLGMRVMRADGGRVDAITAGAHALFFYLAASTGLLWLADVVIGVIDDRGRMGHDYLAGLVVVWND</sequence>
<evidence type="ECO:0000256" key="1">
    <source>
        <dbReference type="ARBA" id="ARBA00004141"/>
    </source>
</evidence>
<keyword evidence="3 5" id="KW-1133">Transmembrane helix</keyword>
<keyword evidence="4 5" id="KW-0472">Membrane</keyword>
<dbReference type="InterPro" id="IPR010432">
    <property type="entry name" value="RDD"/>
</dbReference>
<name>A0A4R2GXB5_9HYPH</name>
<feature type="domain" description="RDD" evidence="6">
    <location>
        <begin position="25"/>
        <end position="150"/>
    </location>
</feature>
<keyword evidence="8" id="KW-1185">Reference proteome</keyword>
<keyword evidence="2 5" id="KW-0812">Transmembrane</keyword>
<feature type="transmembrane region" description="Helical" evidence="5">
    <location>
        <begin position="106"/>
        <end position="130"/>
    </location>
</feature>
<comment type="subcellular location">
    <subcellularLocation>
        <location evidence="1">Membrane</location>
        <topology evidence="1">Multi-pass membrane protein</topology>
    </subcellularLocation>
</comment>
<dbReference type="EMBL" id="SLWL01000004">
    <property type="protein sequence ID" value="TCO14193.1"/>
    <property type="molecule type" value="Genomic_DNA"/>
</dbReference>
<gene>
    <name evidence="7" type="ORF">EV666_104146</name>
</gene>
<dbReference type="Proteomes" id="UP000294881">
    <property type="component" value="Unassembled WGS sequence"/>
</dbReference>
<dbReference type="RefSeq" id="WP_132005030.1">
    <property type="nucleotide sequence ID" value="NZ_JBHUNN010000002.1"/>
</dbReference>
<organism evidence="7 8">
    <name type="scientific">Camelimonas lactis</name>
    <dbReference type="NCBI Taxonomy" id="659006"/>
    <lineage>
        <taxon>Bacteria</taxon>
        <taxon>Pseudomonadati</taxon>
        <taxon>Pseudomonadota</taxon>
        <taxon>Alphaproteobacteria</taxon>
        <taxon>Hyphomicrobiales</taxon>
        <taxon>Chelatococcaceae</taxon>
        <taxon>Camelimonas</taxon>
    </lineage>
</organism>
<comment type="caution">
    <text evidence="7">The sequence shown here is derived from an EMBL/GenBank/DDBJ whole genome shotgun (WGS) entry which is preliminary data.</text>
</comment>
<dbReference type="GO" id="GO:0016020">
    <property type="term" value="C:membrane"/>
    <property type="evidence" value="ECO:0007669"/>
    <property type="project" value="UniProtKB-SubCell"/>
</dbReference>
<dbReference type="AlphaFoldDB" id="A0A4R2GXB5"/>
<proteinExistence type="predicted"/>
<evidence type="ECO:0000256" key="5">
    <source>
        <dbReference type="SAM" id="Phobius"/>
    </source>
</evidence>
<evidence type="ECO:0000313" key="7">
    <source>
        <dbReference type="EMBL" id="TCO14193.1"/>
    </source>
</evidence>
<evidence type="ECO:0000256" key="4">
    <source>
        <dbReference type="ARBA" id="ARBA00023136"/>
    </source>
</evidence>
<protein>
    <submittedName>
        <fullName evidence="7">Putative RDD family membrane protein YckC</fullName>
    </submittedName>
</protein>
<dbReference type="OrthoDB" id="7270324at2"/>